<reference evidence="2" key="1">
    <citation type="submission" date="2022-12" db="EMBL/GenBank/DDBJ databases">
        <title>Paraconexibacter alkalitolerans sp. nov. and Baekduia alba sp. nov., isolated from soil and emended description of the genera Paraconexibacter (Chun et al., 2020) and Baekduia (An et al., 2020).</title>
        <authorList>
            <person name="Vieira S."/>
            <person name="Huber K.J."/>
            <person name="Geppert A."/>
            <person name="Wolf J."/>
            <person name="Neumann-Schaal M."/>
            <person name="Muesken M."/>
            <person name="Overmann J."/>
        </authorList>
    </citation>
    <scope>NUCLEOTIDE SEQUENCE</scope>
    <source>
        <strain evidence="2">AEG42_29</strain>
    </source>
</reference>
<keyword evidence="2" id="KW-0378">Hydrolase</keyword>
<dbReference type="GO" id="GO:0016787">
    <property type="term" value="F:hydrolase activity"/>
    <property type="evidence" value="ECO:0007669"/>
    <property type="project" value="UniProtKB-KW"/>
</dbReference>
<dbReference type="InterPro" id="IPR002793">
    <property type="entry name" value="Endonuclease_NucS"/>
</dbReference>
<dbReference type="KEGG" id="parq:DSM112329_00468"/>
<protein>
    <submittedName>
        <fullName evidence="2">Endonuclease NucS</fullName>
        <ecNumber evidence="2">3.1.-.-</ecNumber>
    </submittedName>
</protein>
<dbReference type="Gene3D" id="2.70.180.20">
    <property type="match status" value="1"/>
</dbReference>
<keyword evidence="2" id="KW-0540">Nuclease</keyword>
<keyword evidence="2" id="KW-0255">Endonuclease</keyword>
<name>A0AAU7APP1_9ACTN</name>
<organism evidence="2">
    <name type="scientific">Paraconexibacter sp. AEG42_29</name>
    <dbReference type="NCBI Taxonomy" id="2997339"/>
    <lineage>
        <taxon>Bacteria</taxon>
        <taxon>Bacillati</taxon>
        <taxon>Actinomycetota</taxon>
        <taxon>Thermoleophilia</taxon>
        <taxon>Solirubrobacterales</taxon>
        <taxon>Paraconexibacteraceae</taxon>
        <taxon>Paraconexibacter</taxon>
    </lineage>
</organism>
<dbReference type="Pfam" id="PF21003">
    <property type="entry name" value="NucS_N"/>
    <property type="match status" value="1"/>
</dbReference>
<dbReference type="EC" id="3.1.-.-" evidence="2"/>
<dbReference type="InterPro" id="IPR049173">
    <property type="entry name" value="NucS_N_sf"/>
</dbReference>
<gene>
    <name evidence="2" type="primary">nucS_1</name>
    <name evidence="2" type="ORF">DSM112329_00468</name>
</gene>
<evidence type="ECO:0000259" key="1">
    <source>
        <dbReference type="Pfam" id="PF21003"/>
    </source>
</evidence>
<dbReference type="AlphaFoldDB" id="A0AAU7APP1"/>
<accession>A0AAU7APP1</accession>
<sequence length="53" mass="5789">MRLIVARCEVVYTGRLTAVLPEALRLLMLKSDGSVLVHADTGGYKPQNCSLTK</sequence>
<dbReference type="PANTHER" id="PTHR38814:SF1">
    <property type="entry name" value="ENDONUCLEASE NUCS"/>
    <property type="match status" value="1"/>
</dbReference>
<proteinExistence type="predicted"/>
<dbReference type="InterPro" id="IPR048302">
    <property type="entry name" value="NucS_N"/>
</dbReference>
<feature type="domain" description="Endonuclease NucS N-terminal PH-like" evidence="1">
    <location>
        <begin position="2"/>
        <end position="48"/>
    </location>
</feature>
<dbReference type="EMBL" id="CP114014">
    <property type="protein sequence ID" value="XAY03648.1"/>
    <property type="molecule type" value="Genomic_DNA"/>
</dbReference>
<evidence type="ECO:0000313" key="2">
    <source>
        <dbReference type="EMBL" id="XAY03648.1"/>
    </source>
</evidence>
<dbReference type="GO" id="GO:0004519">
    <property type="term" value="F:endonuclease activity"/>
    <property type="evidence" value="ECO:0007669"/>
    <property type="project" value="UniProtKB-KW"/>
</dbReference>
<dbReference type="PANTHER" id="PTHR38814">
    <property type="entry name" value="ENDONUCLEASE NUCS"/>
    <property type="match status" value="1"/>
</dbReference>